<feature type="transmembrane region" description="Helical" evidence="2">
    <location>
        <begin position="130"/>
        <end position="151"/>
    </location>
</feature>
<dbReference type="PATRIC" id="fig|1125718.3.peg.13"/>
<proteinExistence type="predicted"/>
<protein>
    <recommendedName>
        <fullName evidence="5">DUF2062 domain-containing protein</fullName>
    </recommendedName>
</protein>
<dbReference type="AlphaFoldDB" id="J1HQC4"/>
<dbReference type="Proteomes" id="UP000002941">
    <property type="component" value="Unassembled WGS sequence"/>
</dbReference>
<feature type="transmembrane region" description="Helical" evidence="2">
    <location>
        <begin position="71"/>
        <end position="92"/>
    </location>
</feature>
<keyword evidence="2" id="KW-1133">Transmembrane helix</keyword>
<dbReference type="EMBL" id="AKFT01000001">
    <property type="protein sequence ID" value="EJF47813.1"/>
    <property type="molecule type" value="Genomic_DNA"/>
</dbReference>
<feature type="region of interest" description="Disordered" evidence="1">
    <location>
        <begin position="164"/>
        <end position="206"/>
    </location>
</feature>
<evidence type="ECO:0000256" key="1">
    <source>
        <dbReference type="SAM" id="MobiDB-lite"/>
    </source>
</evidence>
<keyword evidence="2" id="KW-0812">Transmembrane</keyword>
<evidence type="ECO:0000256" key="2">
    <source>
        <dbReference type="SAM" id="Phobius"/>
    </source>
</evidence>
<sequence length="206" mass="22253">MRRLIEALPRWLYRLQPAFPCMVILAIPLWGRAGFGGLVSFLTMALLLLPGHVLFWLLSWLAVRRSPEKRLGFSTLPFSVYLLTMPTFYVVLPDVGFDGPDGDLPSAAMRLASVMGLQFDRLLSYELARVFGKVMLVSGALALLAALADIVRGKIDRAFDKAVAGSRQPAQRGGKNERPEVETAPTSTGAAPPSTGVAPQDPSACG</sequence>
<evidence type="ECO:0000313" key="3">
    <source>
        <dbReference type="EMBL" id="EJF47813.1"/>
    </source>
</evidence>
<evidence type="ECO:0008006" key="5">
    <source>
        <dbReference type="Google" id="ProtNLM"/>
    </source>
</evidence>
<keyword evidence="2" id="KW-0472">Membrane</keyword>
<keyword evidence="4" id="KW-1185">Reference proteome</keyword>
<dbReference type="RefSeq" id="WP_008729354.1">
    <property type="nucleotide sequence ID" value="NZ_AKFT01000001.1"/>
</dbReference>
<feature type="transmembrane region" description="Helical" evidence="2">
    <location>
        <begin position="12"/>
        <end position="31"/>
    </location>
</feature>
<gene>
    <name evidence="3" type="ORF">HMPREF1318_2616</name>
</gene>
<evidence type="ECO:0000313" key="4">
    <source>
        <dbReference type="Proteomes" id="UP000002941"/>
    </source>
</evidence>
<organism evidence="3 4">
    <name type="scientific">Actinomyces massiliensis F0489</name>
    <dbReference type="NCBI Taxonomy" id="1125718"/>
    <lineage>
        <taxon>Bacteria</taxon>
        <taxon>Bacillati</taxon>
        <taxon>Actinomycetota</taxon>
        <taxon>Actinomycetes</taxon>
        <taxon>Actinomycetales</taxon>
        <taxon>Actinomycetaceae</taxon>
        <taxon>Actinomyces</taxon>
    </lineage>
</organism>
<name>J1HQC4_9ACTO</name>
<comment type="caution">
    <text evidence="3">The sequence shown here is derived from an EMBL/GenBank/DDBJ whole genome shotgun (WGS) entry which is preliminary data.</text>
</comment>
<reference evidence="3 4" key="1">
    <citation type="submission" date="2012-05" db="EMBL/GenBank/DDBJ databases">
        <authorList>
            <person name="Harkins D.M."/>
            <person name="Madupu R."/>
            <person name="Durkin A.S."/>
            <person name="Torralba M."/>
            <person name="Methe B."/>
            <person name="Sutton G.G."/>
            <person name="Nelson K.E."/>
        </authorList>
    </citation>
    <scope>NUCLEOTIDE SEQUENCE [LARGE SCALE GENOMIC DNA]</scope>
    <source>
        <strain evidence="3 4">F0489</strain>
    </source>
</reference>
<feature type="transmembrane region" description="Helical" evidence="2">
    <location>
        <begin position="37"/>
        <end position="59"/>
    </location>
</feature>
<accession>J1HQC4</accession>